<feature type="domain" description="PucR C-terminal helix-turn-helix" evidence="1">
    <location>
        <begin position="343"/>
        <end position="400"/>
    </location>
</feature>
<keyword evidence="4" id="KW-1185">Reference proteome</keyword>
<organism evidence="3 4">
    <name type="scientific">Nocardia wallacei</name>
    <dbReference type="NCBI Taxonomy" id="480035"/>
    <lineage>
        <taxon>Bacteria</taxon>
        <taxon>Bacillati</taxon>
        <taxon>Actinomycetota</taxon>
        <taxon>Actinomycetes</taxon>
        <taxon>Mycobacteriales</taxon>
        <taxon>Nocardiaceae</taxon>
        <taxon>Nocardia</taxon>
    </lineage>
</organism>
<evidence type="ECO:0000313" key="4">
    <source>
        <dbReference type="Proteomes" id="UP000516173"/>
    </source>
</evidence>
<dbReference type="RefSeq" id="WP_187683129.1">
    <property type="nucleotide sequence ID" value="NZ_AP023396.1"/>
</dbReference>
<dbReference type="EMBL" id="AP023396">
    <property type="protein sequence ID" value="BCK55966.1"/>
    <property type="molecule type" value="Genomic_DNA"/>
</dbReference>
<evidence type="ECO:0000259" key="2">
    <source>
        <dbReference type="Pfam" id="PF14361"/>
    </source>
</evidence>
<dbReference type="InterPro" id="IPR025736">
    <property type="entry name" value="PucR_C-HTH_dom"/>
</dbReference>
<feature type="domain" description="RsbT co-antagonist protein RsbRD N-terminal" evidence="2">
    <location>
        <begin position="42"/>
        <end position="162"/>
    </location>
</feature>
<protein>
    <submittedName>
        <fullName evidence="3">Uncharacterized protein</fullName>
    </submittedName>
</protein>
<dbReference type="GeneID" id="80348254"/>
<sequence length="421" mass="45514">MPTSIPGAPQELEIAGVAAVAHLRRNPHLSRQVLGHVTGSADDAPPEAKLPCGVVRREAAEVVAGCLGLVAAALQGRPVDEIPATLRTKIADWAAEGVALETVQHATHLGFRFVLELLSRRATSADSQTMVLAGQRLAEVLDRIITAFTRAYLHEIRANTVDRHAGSEALAAALISGSASTVMARGSGVTSAYAVLALAITSPPEPPARFARDRGEARRRLHRLRTELAADPAAPLGILSETGGTVLIPEPETGDTATVELFERLQNTARVPLLATMVHAQRREIPEAAHRTHEMLELAQRLHRPARLYRFADLALEYQISRPGPARQRLAALMDPLRSRPELLQTLAVYIASSQQRQRAADLLHVHPNTLDYRLRGIAKHTGFDPVRGDGLWHLQAALVAHTYETDFADVTALAPMQASS</sequence>
<dbReference type="Proteomes" id="UP000516173">
    <property type="component" value="Chromosome"/>
</dbReference>
<gene>
    <name evidence="3" type="ORF">NWFMUON74_37380</name>
</gene>
<dbReference type="InterPro" id="IPR042070">
    <property type="entry name" value="PucR_C-HTH_sf"/>
</dbReference>
<dbReference type="Pfam" id="PF14361">
    <property type="entry name" value="RsbRD_N"/>
    <property type="match status" value="1"/>
</dbReference>
<accession>A0A7G1KMX9</accession>
<proteinExistence type="predicted"/>
<name>A0A7G1KMX9_9NOCA</name>
<reference evidence="3 4" key="1">
    <citation type="submission" date="2020-08" db="EMBL/GenBank/DDBJ databases">
        <title>Genome Sequencing of Nocardia wallacei strain FMUON74 and assembly.</title>
        <authorList>
            <person name="Toyokawa M."/>
            <person name="Uesaka K."/>
        </authorList>
    </citation>
    <scope>NUCLEOTIDE SEQUENCE [LARGE SCALE GENOMIC DNA]</scope>
    <source>
        <strain evidence="3 4">FMUON74</strain>
    </source>
</reference>
<dbReference type="Gene3D" id="1.10.10.2840">
    <property type="entry name" value="PucR C-terminal helix-turn-helix domain"/>
    <property type="match status" value="1"/>
</dbReference>
<evidence type="ECO:0000313" key="3">
    <source>
        <dbReference type="EMBL" id="BCK55966.1"/>
    </source>
</evidence>
<dbReference type="InterPro" id="IPR025751">
    <property type="entry name" value="RsbRD_N_dom"/>
</dbReference>
<dbReference type="Pfam" id="PF13556">
    <property type="entry name" value="HTH_30"/>
    <property type="match status" value="1"/>
</dbReference>
<dbReference type="PANTHER" id="PTHR33744:SF7">
    <property type="entry name" value="PUCR FAMILY TRANSCRIPTIONAL REGULATOR"/>
    <property type="match status" value="1"/>
</dbReference>
<dbReference type="PANTHER" id="PTHR33744">
    <property type="entry name" value="CARBOHYDRATE DIACID REGULATOR"/>
    <property type="match status" value="1"/>
</dbReference>
<dbReference type="AlphaFoldDB" id="A0A7G1KMX9"/>
<evidence type="ECO:0000259" key="1">
    <source>
        <dbReference type="Pfam" id="PF13556"/>
    </source>
</evidence>
<dbReference type="InterPro" id="IPR051448">
    <property type="entry name" value="CdaR-like_regulators"/>
</dbReference>
<dbReference type="KEGG" id="nwl:NWFMUON74_37380"/>